<dbReference type="GO" id="GO:0008483">
    <property type="term" value="F:transaminase activity"/>
    <property type="evidence" value="ECO:0007669"/>
    <property type="project" value="UniProtKB-KW"/>
</dbReference>
<gene>
    <name evidence="3" type="ORF">GCM10007879_15020</name>
</gene>
<accession>A0ABQ5UPP7</accession>
<keyword evidence="3" id="KW-0032">Aminotransferase</keyword>
<reference evidence="3" key="1">
    <citation type="journal article" date="2014" name="Int. J. Syst. Evol. Microbiol.">
        <title>Complete genome of a new Firmicutes species belonging to the dominant human colonic microbiota ('Ruminococcus bicirculans') reveals two chromosomes and a selective capacity to utilize plant glucans.</title>
        <authorList>
            <consortium name="NISC Comparative Sequencing Program"/>
            <person name="Wegmann U."/>
            <person name="Louis P."/>
            <person name="Goesmann A."/>
            <person name="Henrissat B."/>
            <person name="Duncan S.H."/>
            <person name="Flint H.J."/>
        </authorList>
    </citation>
    <scope>NUCLEOTIDE SEQUENCE</scope>
    <source>
        <strain evidence="3">NBRC 107169</strain>
    </source>
</reference>
<keyword evidence="1" id="KW-0663">Pyridoxal phosphate</keyword>
<evidence type="ECO:0000313" key="3">
    <source>
        <dbReference type="EMBL" id="GLQ17253.1"/>
    </source>
</evidence>
<proteinExistence type="predicted"/>
<dbReference type="Gene3D" id="3.90.1150.10">
    <property type="entry name" value="Aspartate Aminotransferase, domain 1"/>
    <property type="match status" value="1"/>
</dbReference>
<name>A0ABQ5UPP7_9HYPH</name>
<evidence type="ECO:0000259" key="2">
    <source>
        <dbReference type="Pfam" id="PF00266"/>
    </source>
</evidence>
<dbReference type="Proteomes" id="UP001161405">
    <property type="component" value="Unassembled WGS sequence"/>
</dbReference>
<dbReference type="RefSeq" id="WP_284363244.1">
    <property type="nucleotide sequence ID" value="NZ_BSNI01000002.1"/>
</dbReference>
<dbReference type="Gene3D" id="3.40.640.10">
    <property type="entry name" value="Type I PLP-dependent aspartate aminotransferase-like (Major domain)"/>
    <property type="match status" value="1"/>
</dbReference>
<keyword evidence="4" id="KW-1185">Reference proteome</keyword>
<evidence type="ECO:0000256" key="1">
    <source>
        <dbReference type="ARBA" id="ARBA00022898"/>
    </source>
</evidence>
<protein>
    <submittedName>
        <fullName evidence="3">Aminotransferase class V</fullName>
    </submittedName>
</protein>
<dbReference type="InterPro" id="IPR000192">
    <property type="entry name" value="Aminotrans_V_dom"/>
</dbReference>
<keyword evidence="3" id="KW-0808">Transferase</keyword>
<reference evidence="3" key="2">
    <citation type="submission" date="2023-01" db="EMBL/GenBank/DDBJ databases">
        <title>Draft genome sequence of Maritalea porphyrae strain NBRC 107169.</title>
        <authorList>
            <person name="Sun Q."/>
            <person name="Mori K."/>
        </authorList>
    </citation>
    <scope>NUCLEOTIDE SEQUENCE</scope>
    <source>
        <strain evidence="3">NBRC 107169</strain>
    </source>
</reference>
<dbReference type="EMBL" id="BSNI01000002">
    <property type="protein sequence ID" value="GLQ17253.1"/>
    <property type="molecule type" value="Genomic_DNA"/>
</dbReference>
<evidence type="ECO:0000313" key="4">
    <source>
        <dbReference type="Proteomes" id="UP001161405"/>
    </source>
</evidence>
<dbReference type="SUPFAM" id="SSF53383">
    <property type="entry name" value="PLP-dependent transferases"/>
    <property type="match status" value="1"/>
</dbReference>
<dbReference type="PANTHER" id="PTHR43092:SF2">
    <property type="entry name" value="HERCYNYLCYSTEINE SULFOXIDE LYASE"/>
    <property type="match status" value="1"/>
</dbReference>
<dbReference type="PANTHER" id="PTHR43092">
    <property type="entry name" value="L-CYSTEINE DESULFHYDRASE"/>
    <property type="match status" value="1"/>
</dbReference>
<dbReference type="InterPro" id="IPR015422">
    <property type="entry name" value="PyrdxlP-dep_Trfase_small"/>
</dbReference>
<dbReference type="Pfam" id="PF00266">
    <property type="entry name" value="Aminotran_5"/>
    <property type="match status" value="1"/>
</dbReference>
<feature type="domain" description="Aminotransferase class V" evidence="2">
    <location>
        <begin position="27"/>
        <end position="376"/>
    </location>
</feature>
<comment type="caution">
    <text evidence="3">The sequence shown here is derived from an EMBL/GenBank/DDBJ whole genome shotgun (WGS) entry which is preliminary data.</text>
</comment>
<sequence length="392" mass="44029">MTTNFADYFLLQEGLTFLNHGSFGSCPKPVFQNYQDWQLRLENQPVAFLDQERDLITNLSKPREALAKEFNTSAQNLVRVTNATTGLNAIARSIALAEGDEILTTDHEYAAVENTWEFLVRKVGAKIVRAQVTLPLASEDVFFEDLVSQMSKRTKILLLSHITSPTALRFPIKRVIDEARKRGIITVIDGAHAPGLIDLDLDALGADFYVGNCHKWLLAPKGAGFLWAHPNWHQKLEPLVISHGWNVKDRKEDRTAFLDSFEIQGTQDPSAWLAVPAALEFRKTHNWAEVSKACNQRAQELAQRVAAFTKLPSLSTPEFCAPQMVAMPVPKTDPRKLKAFLLNERKVEIPVFSWQDQTIVRVSIAAYNSQKDADNLLAALQIYFADSTSNTR</sequence>
<organism evidence="3 4">
    <name type="scientific">Maritalea porphyrae</name>
    <dbReference type="NCBI Taxonomy" id="880732"/>
    <lineage>
        <taxon>Bacteria</taxon>
        <taxon>Pseudomonadati</taxon>
        <taxon>Pseudomonadota</taxon>
        <taxon>Alphaproteobacteria</taxon>
        <taxon>Hyphomicrobiales</taxon>
        <taxon>Devosiaceae</taxon>
        <taxon>Maritalea</taxon>
    </lineage>
</organism>
<dbReference type="InterPro" id="IPR015424">
    <property type="entry name" value="PyrdxlP-dep_Trfase"/>
</dbReference>
<dbReference type="InterPro" id="IPR015421">
    <property type="entry name" value="PyrdxlP-dep_Trfase_major"/>
</dbReference>